<keyword evidence="8" id="KW-0472">Membrane</keyword>
<keyword evidence="8" id="KW-1133">Transmembrane helix</keyword>
<sequence length="517" mass="58817">MGSKKKLTLSLESAMEIVSDKGMFVISIAITLTIACIVLIWKRRNGTSFKGAPVWPVVGILPSMIFHFGHVHSWLTHLAIVNRGTFRVHGSFKIKICTADPANIEYVLKTKHHNFGKGDYFRDILRDLVGESLLVQDGEHFKMSNKSMSMALLSTGFRSSAAITLPSLITQKLLPVLNQACEKGTIVDLQNIFVRLAYDIMCIFSVGVDPGSLSLDLDRSPFLEAFDETTQWVLFRMCMPSFCWKMLRYLNVGRERRFLKARDCVYEFINKEVYPRWLADSDDDNGILSTFFRLERESGRVYSYKRKLQSIVNLLLAGKDSVSAGLTWFFWLVAQHPRVEANILAELRGILKQRETLHTPSFSIEEVKQMQYLHAAVTESLRLYPPNPVEVTEAEQDDILPDGTPVEKGALLVYLIYSSGRLESVWGSDCREFKPERWLNINGEFVRESEFKFLVFNGGPRRCTGREFAYFQMKLAAAAILIRYRINIAEKYSPLPSFGLALSMKQGLRATLLCRDG</sequence>
<evidence type="ECO:0000256" key="6">
    <source>
        <dbReference type="ARBA" id="ARBA00023059"/>
    </source>
</evidence>
<evidence type="ECO:0008006" key="11">
    <source>
        <dbReference type="Google" id="ProtNLM"/>
    </source>
</evidence>
<accession>A0AA38FB48</accession>
<keyword evidence="10" id="KW-1185">Reference proteome</keyword>
<dbReference type="GO" id="GO:0005506">
    <property type="term" value="F:iron ion binding"/>
    <property type="evidence" value="ECO:0007669"/>
    <property type="project" value="InterPro"/>
</dbReference>
<feature type="transmembrane region" description="Helical" evidence="8">
    <location>
        <begin position="53"/>
        <end position="75"/>
    </location>
</feature>
<comment type="similarity">
    <text evidence="2">Belongs to the cytochrome P450 family.</text>
</comment>
<keyword evidence="8" id="KW-0812">Transmembrane</keyword>
<dbReference type="GO" id="GO:0042617">
    <property type="term" value="P:paclitaxel biosynthetic process"/>
    <property type="evidence" value="ECO:0007669"/>
    <property type="project" value="UniProtKB-KW"/>
</dbReference>
<keyword evidence="5 7" id="KW-0408">Iron</keyword>
<dbReference type="OMA" id="MPSFCWK"/>
<protein>
    <recommendedName>
        <fullName evidence="11">Cytochrome P450</fullName>
    </recommendedName>
</protein>
<evidence type="ECO:0000256" key="3">
    <source>
        <dbReference type="ARBA" id="ARBA00022723"/>
    </source>
</evidence>
<evidence type="ECO:0000256" key="7">
    <source>
        <dbReference type="PIRSR" id="PIRSR602401-1"/>
    </source>
</evidence>
<dbReference type="SUPFAM" id="SSF48264">
    <property type="entry name" value="Cytochrome P450"/>
    <property type="match status" value="1"/>
</dbReference>
<reference evidence="9 10" key="1">
    <citation type="journal article" date="2021" name="Nat. Plants">
        <title>The Taxus genome provides insights into paclitaxel biosynthesis.</title>
        <authorList>
            <person name="Xiong X."/>
            <person name="Gou J."/>
            <person name="Liao Q."/>
            <person name="Li Y."/>
            <person name="Zhou Q."/>
            <person name="Bi G."/>
            <person name="Li C."/>
            <person name="Du R."/>
            <person name="Wang X."/>
            <person name="Sun T."/>
            <person name="Guo L."/>
            <person name="Liang H."/>
            <person name="Lu P."/>
            <person name="Wu Y."/>
            <person name="Zhang Z."/>
            <person name="Ro D.K."/>
            <person name="Shang Y."/>
            <person name="Huang S."/>
            <person name="Yan J."/>
        </authorList>
    </citation>
    <scope>NUCLEOTIDE SEQUENCE [LARGE SCALE GENOMIC DNA]</scope>
    <source>
        <strain evidence="9">Ta-2019</strain>
    </source>
</reference>
<organism evidence="9 10">
    <name type="scientific">Taxus chinensis</name>
    <name type="common">Chinese yew</name>
    <name type="synonym">Taxus wallichiana var. chinensis</name>
    <dbReference type="NCBI Taxonomy" id="29808"/>
    <lineage>
        <taxon>Eukaryota</taxon>
        <taxon>Viridiplantae</taxon>
        <taxon>Streptophyta</taxon>
        <taxon>Embryophyta</taxon>
        <taxon>Tracheophyta</taxon>
        <taxon>Spermatophyta</taxon>
        <taxon>Pinopsida</taxon>
        <taxon>Pinidae</taxon>
        <taxon>Conifers II</taxon>
        <taxon>Cupressales</taxon>
        <taxon>Taxaceae</taxon>
        <taxon>Taxus</taxon>
    </lineage>
</organism>
<keyword evidence="4" id="KW-0560">Oxidoreductase</keyword>
<dbReference type="Proteomes" id="UP000824469">
    <property type="component" value="Unassembled WGS sequence"/>
</dbReference>
<keyword evidence="3 7" id="KW-0479">Metal-binding</keyword>
<name>A0AA38FB48_TAXCH</name>
<proteinExistence type="inferred from homology"/>
<dbReference type="Gene3D" id="1.10.630.10">
    <property type="entry name" value="Cytochrome P450"/>
    <property type="match status" value="1"/>
</dbReference>
<dbReference type="Pfam" id="PF00067">
    <property type="entry name" value="p450"/>
    <property type="match status" value="1"/>
</dbReference>
<comment type="cofactor">
    <cofactor evidence="7">
        <name>heme</name>
        <dbReference type="ChEBI" id="CHEBI:30413"/>
    </cofactor>
</comment>
<evidence type="ECO:0000256" key="2">
    <source>
        <dbReference type="ARBA" id="ARBA00010617"/>
    </source>
</evidence>
<dbReference type="GO" id="GO:0004497">
    <property type="term" value="F:monooxygenase activity"/>
    <property type="evidence" value="ECO:0007669"/>
    <property type="project" value="InterPro"/>
</dbReference>
<dbReference type="InterPro" id="IPR001128">
    <property type="entry name" value="Cyt_P450"/>
</dbReference>
<feature type="transmembrane region" description="Helical" evidence="8">
    <location>
        <begin position="22"/>
        <end position="41"/>
    </location>
</feature>
<dbReference type="AlphaFoldDB" id="A0AA38FB48"/>
<dbReference type="GO" id="GO:0020037">
    <property type="term" value="F:heme binding"/>
    <property type="evidence" value="ECO:0007669"/>
    <property type="project" value="InterPro"/>
</dbReference>
<evidence type="ECO:0000313" key="10">
    <source>
        <dbReference type="Proteomes" id="UP000824469"/>
    </source>
</evidence>
<keyword evidence="6" id="KW-0876">Taxol biosynthesis</keyword>
<feature type="binding site" description="axial binding residue" evidence="7">
    <location>
        <position position="463"/>
    </location>
    <ligand>
        <name>heme</name>
        <dbReference type="ChEBI" id="CHEBI:30413"/>
    </ligand>
    <ligandPart>
        <name>Fe</name>
        <dbReference type="ChEBI" id="CHEBI:18248"/>
    </ligandPart>
</feature>
<evidence type="ECO:0000256" key="1">
    <source>
        <dbReference type="ARBA" id="ARBA00005122"/>
    </source>
</evidence>
<comment type="caution">
    <text evidence="9">The sequence shown here is derived from an EMBL/GenBank/DDBJ whole genome shotgun (WGS) entry which is preliminary data.</text>
</comment>
<dbReference type="GO" id="GO:0016705">
    <property type="term" value="F:oxidoreductase activity, acting on paired donors, with incorporation or reduction of molecular oxygen"/>
    <property type="evidence" value="ECO:0007669"/>
    <property type="project" value="InterPro"/>
</dbReference>
<dbReference type="InterPro" id="IPR002401">
    <property type="entry name" value="Cyt_P450_E_grp-I"/>
</dbReference>
<dbReference type="EMBL" id="JAHRHJ020000010">
    <property type="protein sequence ID" value="KAH9299304.1"/>
    <property type="molecule type" value="Genomic_DNA"/>
</dbReference>
<keyword evidence="7" id="KW-0349">Heme</keyword>
<evidence type="ECO:0000313" key="9">
    <source>
        <dbReference type="EMBL" id="KAH9299304.1"/>
    </source>
</evidence>
<evidence type="ECO:0000256" key="5">
    <source>
        <dbReference type="ARBA" id="ARBA00023004"/>
    </source>
</evidence>
<evidence type="ECO:0000256" key="8">
    <source>
        <dbReference type="SAM" id="Phobius"/>
    </source>
</evidence>
<dbReference type="InterPro" id="IPR036396">
    <property type="entry name" value="Cyt_P450_sf"/>
</dbReference>
<gene>
    <name evidence="9" type="ORF">KI387_030986</name>
</gene>
<dbReference type="PRINTS" id="PR00463">
    <property type="entry name" value="EP450I"/>
</dbReference>
<dbReference type="CDD" id="cd11064">
    <property type="entry name" value="CYP86A"/>
    <property type="match status" value="1"/>
</dbReference>
<evidence type="ECO:0000256" key="4">
    <source>
        <dbReference type="ARBA" id="ARBA00023002"/>
    </source>
</evidence>
<dbReference type="PANTHER" id="PTHR24296">
    <property type="entry name" value="CYTOCHROME P450"/>
    <property type="match status" value="1"/>
</dbReference>
<dbReference type="PRINTS" id="PR00385">
    <property type="entry name" value="P450"/>
</dbReference>
<comment type="pathway">
    <text evidence="1">Alkaloid biosynthesis; taxol biosynthesis.</text>
</comment>